<sequence length="424" mass="46469">MASPFRMKSSKEGGRVDGKKGGKRGRGRLFICFSVLGAVTAALVSFLPAYFLLFVSRVFPYSHTPADFGVASWRNVTIFVDHRYAGTVALSAWYWRGKENVEKGGVEGQDGSSRLPSPQRGPPPSPRACALVVHGHAQNMGRLQGDGTLSVLQKAALPLSEAGFDILMIDLRNHGTSTVVGVVSFGLDEAEDVGAAVEWLASEGGCGRVGIWAESMGAAASVFALAETWQKRPLPPNLVRALAMDSPFATARLAFDGHLSLKIGVRPPEWLLSWMWWCAGKIALLFEIHVERISPLDAIAHIDLPILHTHGIRDHLISFEQALSLERKIRGVRSQKCSAEKEEEKGTERRGDPAKDDRQDDDIGTSGEFSCGPEYLSLWYNDRHVRSYTDSRYYSVLIPFFLRHVGFGQEGNSSESQVQSGQAT</sequence>
<dbReference type="PANTHER" id="PTHR43358">
    <property type="entry name" value="ALPHA/BETA-HYDROLASE"/>
    <property type="match status" value="1"/>
</dbReference>
<gene>
    <name evidence="3" type="ORF">Cvel_9433</name>
</gene>
<dbReference type="SUPFAM" id="SSF53474">
    <property type="entry name" value="alpha/beta-Hydrolases"/>
    <property type="match status" value="1"/>
</dbReference>
<evidence type="ECO:0000313" key="3">
    <source>
        <dbReference type="EMBL" id="CEM49493.1"/>
    </source>
</evidence>
<proteinExistence type="predicted"/>
<feature type="compositionally biased region" description="Basic and acidic residues" evidence="1">
    <location>
        <begin position="9"/>
        <end position="20"/>
    </location>
</feature>
<accession>A0A0G4HY92</accession>
<feature type="transmembrane region" description="Helical" evidence="2">
    <location>
        <begin position="29"/>
        <end position="53"/>
    </location>
</feature>
<feature type="compositionally biased region" description="Basic and acidic residues" evidence="1">
    <location>
        <begin position="338"/>
        <end position="358"/>
    </location>
</feature>
<dbReference type="PANTHER" id="PTHR43358:SF4">
    <property type="entry name" value="ALPHA_BETA HYDROLASE FOLD-1 DOMAIN-CONTAINING PROTEIN"/>
    <property type="match status" value="1"/>
</dbReference>
<dbReference type="AlphaFoldDB" id="A0A0G4HY92"/>
<keyword evidence="2" id="KW-1133">Transmembrane helix</keyword>
<evidence type="ECO:0000256" key="1">
    <source>
        <dbReference type="SAM" id="MobiDB-lite"/>
    </source>
</evidence>
<protein>
    <recommendedName>
        <fullName evidence="4">Serine aminopeptidase S33 domain-containing protein</fullName>
    </recommendedName>
</protein>
<dbReference type="Gene3D" id="3.40.50.1820">
    <property type="entry name" value="alpha/beta hydrolase"/>
    <property type="match status" value="1"/>
</dbReference>
<name>A0A0G4HY92_9ALVE</name>
<reference evidence="3" key="1">
    <citation type="submission" date="2014-11" db="EMBL/GenBank/DDBJ databases">
        <authorList>
            <person name="Otto D Thomas"/>
            <person name="Naeem Raeece"/>
        </authorList>
    </citation>
    <scope>NUCLEOTIDE SEQUENCE</scope>
</reference>
<feature type="region of interest" description="Disordered" evidence="1">
    <location>
        <begin position="104"/>
        <end position="127"/>
    </location>
</feature>
<dbReference type="InterPro" id="IPR029058">
    <property type="entry name" value="AB_hydrolase_fold"/>
</dbReference>
<dbReference type="VEuPathDB" id="CryptoDB:Cvel_9433"/>
<keyword evidence="2" id="KW-0472">Membrane</keyword>
<dbReference type="EMBL" id="CDMZ01004355">
    <property type="protein sequence ID" value="CEM49493.1"/>
    <property type="molecule type" value="Genomic_DNA"/>
</dbReference>
<evidence type="ECO:0000256" key="2">
    <source>
        <dbReference type="SAM" id="Phobius"/>
    </source>
</evidence>
<feature type="region of interest" description="Disordered" evidence="1">
    <location>
        <begin position="335"/>
        <end position="368"/>
    </location>
</feature>
<organism evidence="3">
    <name type="scientific">Chromera velia CCMP2878</name>
    <dbReference type="NCBI Taxonomy" id="1169474"/>
    <lineage>
        <taxon>Eukaryota</taxon>
        <taxon>Sar</taxon>
        <taxon>Alveolata</taxon>
        <taxon>Colpodellida</taxon>
        <taxon>Chromeraceae</taxon>
        <taxon>Chromera</taxon>
    </lineage>
</organism>
<feature type="region of interest" description="Disordered" evidence="1">
    <location>
        <begin position="1"/>
        <end position="22"/>
    </location>
</feature>
<keyword evidence="2" id="KW-0812">Transmembrane</keyword>
<evidence type="ECO:0008006" key="4">
    <source>
        <dbReference type="Google" id="ProtNLM"/>
    </source>
</evidence>
<dbReference type="InterPro" id="IPR052920">
    <property type="entry name" value="DNA-binding_regulatory"/>
</dbReference>